<evidence type="ECO:0008006" key="4">
    <source>
        <dbReference type="Google" id="ProtNLM"/>
    </source>
</evidence>
<comment type="caution">
    <text evidence="2">The sequence shown here is derived from an EMBL/GenBank/DDBJ whole genome shotgun (WGS) entry which is preliminary data.</text>
</comment>
<dbReference type="InterPro" id="IPR011990">
    <property type="entry name" value="TPR-like_helical_dom_sf"/>
</dbReference>
<name>A0A161ZZP0_9GAMM</name>
<dbReference type="RefSeq" id="WP_063364998.1">
    <property type="nucleotide sequence ID" value="NZ_AQHB01000037.1"/>
</dbReference>
<keyword evidence="1" id="KW-1133">Transmembrane helix</keyword>
<proteinExistence type="predicted"/>
<evidence type="ECO:0000313" key="2">
    <source>
        <dbReference type="EMBL" id="KZN40218.1"/>
    </source>
</evidence>
<dbReference type="Proteomes" id="UP000076643">
    <property type="component" value="Unassembled WGS sequence"/>
</dbReference>
<keyword evidence="1" id="KW-0472">Membrane</keyword>
<reference evidence="2 3" key="1">
    <citation type="submission" date="2013-07" db="EMBL/GenBank/DDBJ databases">
        <title>Comparative Genomic and Metabolomic Analysis of Twelve Strains of Pseudoalteromonas luteoviolacea.</title>
        <authorList>
            <person name="Vynne N.G."/>
            <person name="Mansson M."/>
            <person name="Gram L."/>
        </authorList>
    </citation>
    <scope>NUCLEOTIDE SEQUENCE [LARGE SCALE GENOMIC DNA]</scope>
    <source>
        <strain evidence="2 3">DSM 6061</strain>
    </source>
</reference>
<evidence type="ECO:0000256" key="1">
    <source>
        <dbReference type="SAM" id="Phobius"/>
    </source>
</evidence>
<gene>
    <name evidence="2" type="ORF">N475_12180</name>
</gene>
<dbReference type="SUPFAM" id="SSF81901">
    <property type="entry name" value="HCP-like"/>
    <property type="match status" value="1"/>
</dbReference>
<protein>
    <recommendedName>
        <fullName evidence="4">Sel1 repeat-containing protein</fullName>
    </recommendedName>
</protein>
<sequence>MIKSTLFRTHDVISASVSRYKAIIIAFLVVGFCGYWIVKHQQSQTQQLEWINAPKVDDIIMVDFGRIQTDRVYQPQFRVTQVIAVDEQHITLKEGRYTYARKRDAKRAIQLDNLMLDDYFKSQPWRLTHSQISNFYQSGGVYAAYRPNDIYVLGGIVKKRALAHFPKHQRAQFSPQNSQGISLYQQGEFEAARQAFEEAVATQDQWGMYNLATMLIAAEGGVQDLPRAFELLKAAKTQGNLKAIEALKSLCQMHQVCE</sequence>
<dbReference type="PATRIC" id="fig|1365250.3.peg.1665"/>
<keyword evidence="3" id="KW-1185">Reference proteome</keyword>
<accession>A0A161ZZP0</accession>
<organism evidence="2 3">
    <name type="scientific">Pseudoalteromonas luteoviolacea DSM 6061</name>
    <dbReference type="NCBI Taxonomy" id="1365250"/>
    <lineage>
        <taxon>Bacteria</taxon>
        <taxon>Pseudomonadati</taxon>
        <taxon>Pseudomonadota</taxon>
        <taxon>Gammaproteobacteria</taxon>
        <taxon>Alteromonadales</taxon>
        <taxon>Pseudoalteromonadaceae</taxon>
        <taxon>Pseudoalteromonas</taxon>
    </lineage>
</organism>
<dbReference type="Gene3D" id="1.25.40.10">
    <property type="entry name" value="Tetratricopeptide repeat domain"/>
    <property type="match status" value="1"/>
</dbReference>
<dbReference type="EMBL" id="AUYB01000096">
    <property type="protein sequence ID" value="KZN40218.1"/>
    <property type="molecule type" value="Genomic_DNA"/>
</dbReference>
<dbReference type="AlphaFoldDB" id="A0A161ZZP0"/>
<feature type="transmembrane region" description="Helical" evidence="1">
    <location>
        <begin position="20"/>
        <end position="38"/>
    </location>
</feature>
<keyword evidence="1" id="KW-0812">Transmembrane</keyword>
<evidence type="ECO:0000313" key="3">
    <source>
        <dbReference type="Proteomes" id="UP000076643"/>
    </source>
</evidence>